<evidence type="ECO:0000313" key="3">
    <source>
        <dbReference type="EMBL" id="MBB5720494.1"/>
    </source>
</evidence>
<gene>
    <name evidence="3" type="ORF">FHS72_000098</name>
</gene>
<dbReference type="SUPFAM" id="SSF52980">
    <property type="entry name" value="Restriction endonuclease-like"/>
    <property type="match status" value="1"/>
</dbReference>
<name>A0A7W9BHX8_9RHOB</name>
<accession>A0A7W9BHX8</accession>
<dbReference type="EMBL" id="JACIJM010000001">
    <property type="protein sequence ID" value="MBB5720494.1"/>
    <property type="molecule type" value="Genomic_DNA"/>
</dbReference>
<protein>
    <recommendedName>
        <fullName evidence="2">UPF0102 protein FHS72_000098</fullName>
    </recommendedName>
</protein>
<sequence>MTSLMAQALRSKTNYHAGLAAEAIVANDYQRRGCVVAKTRWRGRGGEIDLIIRDGDDLIFVEVKKSKTHDQALRRVSRTQMDRLCHAASEFVATEPRGQLTNMRFDVATVDQGGTVRIIENAFMEA</sequence>
<keyword evidence="4" id="KW-1185">Reference proteome</keyword>
<dbReference type="InterPro" id="IPR003509">
    <property type="entry name" value="UPF0102_YraN-like"/>
</dbReference>
<dbReference type="GO" id="GO:0004519">
    <property type="term" value="F:endonuclease activity"/>
    <property type="evidence" value="ECO:0007669"/>
    <property type="project" value="UniProtKB-KW"/>
</dbReference>
<keyword evidence="3" id="KW-0255">Endonuclease</keyword>
<evidence type="ECO:0000313" key="4">
    <source>
        <dbReference type="Proteomes" id="UP000535415"/>
    </source>
</evidence>
<dbReference type="Pfam" id="PF02021">
    <property type="entry name" value="UPF0102"/>
    <property type="match status" value="1"/>
</dbReference>
<dbReference type="GO" id="GO:0003676">
    <property type="term" value="F:nucleic acid binding"/>
    <property type="evidence" value="ECO:0007669"/>
    <property type="project" value="InterPro"/>
</dbReference>
<comment type="similarity">
    <text evidence="1 2">Belongs to the UPF0102 family.</text>
</comment>
<reference evidence="3 4" key="1">
    <citation type="submission" date="2020-08" db="EMBL/GenBank/DDBJ databases">
        <title>Genomic Encyclopedia of Type Strains, Phase IV (KMG-IV): sequencing the most valuable type-strain genomes for metagenomic binning, comparative biology and taxonomic classification.</title>
        <authorList>
            <person name="Goeker M."/>
        </authorList>
    </citation>
    <scope>NUCLEOTIDE SEQUENCE [LARGE SCALE GENOMIC DNA]</scope>
    <source>
        <strain evidence="3 4">DSM 101064</strain>
    </source>
</reference>
<organism evidence="3 4">
    <name type="scientific">Yoonia ponticola</name>
    <dbReference type="NCBI Taxonomy" id="1524255"/>
    <lineage>
        <taxon>Bacteria</taxon>
        <taxon>Pseudomonadati</taxon>
        <taxon>Pseudomonadota</taxon>
        <taxon>Alphaproteobacteria</taxon>
        <taxon>Rhodobacterales</taxon>
        <taxon>Paracoccaceae</taxon>
        <taxon>Yoonia</taxon>
    </lineage>
</organism>
<comment type="caution">
    <text evidence="3">The sequence shown here is derived from an EMBL/GenBank/DDBJ whole genome shotgun (WGS) entry which is preliminary data.</text>
</comment>
<keyword evidence="3" id="KW-0540">Nuclease</keyword>
<keyword evidence="3" id="KW-0378">Hydrolase</keyword>
<dbReference type="Proteomes" id="UP000535415">
    <property type="component" value="Unassembled WGS sequence"/>
</dbReference>
<dbReference type="RefSeq" id="WP_183523914.1">
    <property type="nucleotide sequence ID" value="NZ_JACIJM010000001.1"/>
</dbReference>
<dbReference type="PANTHER" id="PTHR34039">
    <property type="entry name" value="UPF0102 PROTEIN YRAN"/>
    <property type="match status" value="1"/>
</dbReference>
<dbReference type="InterPro" id="IPR011335">
    <property type="entry name" value="Restrct_endonuc-II-like"/>
</dbReference>
<evidence type="ECO:0000256" key="1">
    <source>
        <dbReference type="ARBA" id="ARBA00006738"/>
    </source>
</evidence>
<dbReference type="HAMAP" id="MF_00048">
    <property type="entry name" value="UPF0102"/>
    <property type="match status" value="1"/>
</dbReference>
<dbReference type="AlphaFoldDB" id="A0A7W9BHX8"/>
<proteinExistence type="inferred from homology"/>
<dbReference type="Gene3D" id="3.40.1350.10">
    <property type="match status" value="1"/>
</dbReference>
<evidence type="ECO:0000256" key="2">
    <source>
        <dbReference type="HAMAP-Rule" id="MF_00048"/>
    </source>
</evidence>
<dbReference type="PANTHER" id="PTHR34039:SF1">
    <property type="entry name" value="UPF0102 PROTEIN YRAN"/>
    <property type="match status" value="1"/>
</dbReference>
<dbReference type="InterPro" id="IPR011856">
    <property type="entry name" value="tRNA_endonuc-like_dom_sf"/>
</dbReference>